<dbReference type="EMBL" id="BART01001838">
    <property type="protein sequence ID" value="GAG73536.1"/>
    <property type="molecule type" value="Genomic_DNA"/>
</dbReference>
<feature type="coiled-coil region" evidence="1">
    <location>
        <begin position="13"/>
        <end position="40"/>
    </location>
</feature>
<proteinExistence type="predicted"/>
<dbReference type="Gene3D" id="3.30.470.20">
    <property type="entry name" value="ATP-grasp fold, B domain"/>
    <property type="match status" value="1"/>
</dbReference>
<organism evidence="2">
    <name type="scientific">marine sediment metagenome</name>
    <dbReference type="NCBI Taxonomy" id="412755"/>
    <lineage>
        <taxon>unclassified sequences</taxon>
        <taxon>metagenomes</taxon>
        <taxon>ecological metagenomes</taxon>
    </lineage>
</organism>
<evidence type="ECO:0000313" key="2">
    <source>
        <dbReference type="EMBL" id="GAG73536.1"/>
    </source>
</evidence>
<comment type="caution">
    <text evidence="2">The sequence shown here is derived from an EMBL/GenBank/DDBJ whole genome shotgun (WGS) entry which is preliminary data.</text>
</comment>
<evidence type="ECO:0000256" key="1">
    <source>
        <dbReference type="SAM" id="Coils"/>
    </source>
</evidence>
<dbReference type="AlphaFoldDB" id="X1BN51"/>
<accession>X1BN51</accession>
<protein>
    <submittedName>
        <fullName evidence="2">Uncharacterized protein</fullName>
    </submittedName>
</protein>
<name>X1BN51_9ZZZZ</name>
<dbReference type="SUPFAM" id="SSF56059">
    <property type="entry name" value="Glutathione synthetase ATP-binding domain-like"/>
    <property type="match status" value="1"/>
</dbReference>
<sequence>MIGSGLDDAYIEREAISNEIKDKNYKIKELNNDIETLKMARNIDYVYKILKLHKFKVPFTISYENLKAYKNNLQFPIIFKKSKSAGGLNVFKIQNHEELLSKSKILEGKEFNPLEWVIQEYIEGIRLLWL</sequence>
<reference evidence="2" key="1">
    <citation type="journal article" date="2014" name="Front. Microbiol.">
        <title>High frequency of phylogenetically diverse reductive dehalogenase-homologous genes in deep subseafloor sedimentary metagenomes.</title>
        <authorList>
            <person name="Kawai M."/>
            <person name="Futagami T."/>
            <person name="Toyoda A."/>
            <person name="Takaki Y."/>
            <person name="Nishi S."/>
            <person name="Hori S."/>
            <person name="Arai W."/>
            <person name="Tsubouchi T."/>
            <person name="Morono Y."/>
            <person name="Uchiyama I."/>
            <person name="Ito T."/>
            <person name="Fujiyama A."/>
            <person name="Inagaki F."/>
            <person name="Takami H."/>
        </authorList>
    </citation>
    <scope>NUCLEOTIDE SEQUENCE</scope>
    <source>
        <strain evidence="2">Expedition CK06-06</strain>
    </source>
</reference>
<keyword evidence="1" id="KW-0175">Coiled coil</keyword>
<gene>
    <name evidence="2" type="ORF">S01H4_06097</name>
</gene>